<dbReference type="EMBL" id="JAJJMM010000001">
    <property type="protein sequence ID" value="MCC9063450.1"/>
    <property type="molecule type" value="Genomic_DNA"/>
</dbReference>
<comment type="caution">
    <text evidence="2">The sequence shown here is derived from an EMBL/GenBank/DDBJ whole genome shotgun (WGS) entry which is preliminary data.</text>
</comment>
<keyword evidence="1" id="KW-1133">Transmembrane helix</keyword>
<keyword evidence="1" id="KW-0812">Transmembrane</keyword>
<organism evidence="2 3">
    <name type="scientific">Flavobacterium piscisymbiosum</name>
    <dbReference type="NCBI Taxonomy" id="2893753"/>
    <lineage>
        <taxon>Bacteria</taxon>
        <taxon>Pseudomonadati</taxon>
        <taxon>Bacteroidota</taxon>
        <taxon>Flavobacteriia</taxon>
        <taxon>Flavobacteriales</taxon>
        <taxon>Flavobacteriaceae</taxon>
        <taxon>Flavobacterium</taxon>
    </lineage>
</organism>
<proteinExistence type="predicted"/>
<keyword evidence="1" id="KW-0472">Membrane</keyword>
<reference evidence="2" key="1">
    <citation type="submission" date="2021-11" db="EMBL/GenBank/DDBJ databases">
        <title>Description of novel Flavobacterium species.</title>
        <authorList>
            <person name="Saticioglu I.B."/>
            <person name="Ay H."/>
            <person name="Altun S."/>
            <person name="Duman M."/>
        </authorList>
    </citation>
    <scope>NUCLEOTIDE SEQUENCE</scope>
    <source>
        <strain evidence="2">F-30</strain>
    </source>
</reference>
<feature type="transmembrane region" description="Helical" evidence="1">
    <location>
        <begin position="45"/>
        <end position="63"/>
    </location>
</feature>
<sequence>MSKIKNYFLYTVFILFTILGVYLLVDSFINKEYFSETVVVKKRIEYFNCILFFGGLGYIYYLIKEKKIDTNTNTFKTNIAMFFGCLIFVLNCLFLILYPEEFKRGNKLIKIIIGYTGILFFGAGLLMAVYKLIKNLSKTN</sequence>
<evidence type="ECO:0000313" key="2">
    <source>
        <dbReference type="EMBL" id="MCC9063450.1"/>
    </source>
</evidence>
<evidence type="ECO:0008006" key="4">
    <source>
        <dbReference type="Google" id="ProtNLM"/>
    </source>
</evidence>
<dbReference type="RefSeq" id="WP_230035674.1">
    <property type="nucleotide sequence ID" value="NZ_JAJJMM010000001.1"/>
</dbReference>
<gene>
    <name evidence="2" type="ORF">LNP81_10635</name>
</gene>
<keyword evidence="3" id="KW-1185">Reference proteome</keyword>
<feature type="transmembrane region" description="Helical" evidence="1">
    <location>
        <begin position="75"/>
        <end position="99"/>
    </location>
</feature>
<evidence type="ECO:0000313" key="3">
    <source>
        <dbReference type="Proteomes" id="UP001430679"/>
    </source>
</evidence>
<evidence type="ECO:0000256" key="1">
    <source>
        <dbReference type="SAM" id="Phobius"/>
    </source>
</evidence>
<feature type="transmembrane region" description="Helical" evidence="1">
    <location>
        <begin position="111"/>
        <end position="133"/>
    </location>
</feature>
<dbReference type="Proteomes" id="UP001430679">
    <property type="component" value="Unassembled WGS sequence"/>
</dbReference>
<name>A0ABS8MD69_9FLAO</name>
<protein>
    <recommendedName>
        <fullName evidence="4">DUF4234 domain-containing protein</fullName>
    </recommendedName>
</protein>
<accession>A0ABS8MD69</accession>
<feature type="transmembrane region" description="Helical" evidence="1">
    <location>
        <begin position="7"/>
        <end position="25"/>
    </location>
</feature>